<dbReference type="InterPro" id="IPR018639">
    <property type="entry name" value="DUF2062"/>
</dbReference>
<feature type="transmembrane region" description="Helical" evidence="1">
    <location>
        <begin position="42"/>
        <end position="59"/>
    </location>
</feature>
<dbReference type="Pfam" id="PF09835">
    <property type="entry name" value="DUF2062"/>
    <property type="match status" value="1"/>
</dbReference>
<evidence type="ECO:0000313" key="3">
    <source>
        <dbReference type="EMBL" id="SFD43335.1"/>
    </source>
</evidence>
<dbReference type="RefSeq" id="WP_093428272.1">
    <property type="nucleotide sequence ID" value="NZ_FOMJ01000005.1"/>
</dbReference>
<protein>
    <recommendedName>
        <fullName evidence="2">DUF2062 domain-containing protein</fullName>
    </recommendedName>
</protein>
<keyword evidence="4" id="KW-1185">Reference proteome</keyword>
<dbReference type="PANTHER" id="PTHR40547:SF1">
    <property type="entry name" value="SLL0298 PROTEIN"/>
    <property type="match status" value="1"/>
</dbReference>
<feature type="transmembrane region" description="Helical" evidence="1">
    <location>
        <begin position="130"/>
        <end position="151"/>
    </location>
</feature>
<gene>
    <name evidence="3" type="ORF">SAMN05660831_01627</name>
</gene>
<keyword evidence="1" id="KW-0812">Transmembrane</keyword>
<sequence>MMDSLRARFRALRRRGHRWLSGHPRLQRVLEVSGSLRSHPEAIARGVAVGLFVGLTPTVGFQTALMITACILVAGNFPAAFAVSWISNPFTMAPLYWGFHSIGMTAVAVWPGPLPPADAWFFQGVGDELIFTGVGSLLVAIPVSVGGYFLTHRLTALLARRRSVAR</sequence>
<name>A0A1I1SA13_9GAMM</name>
<dbReference type="EMBL" id="FOMJ01000005">
    <property type="protein sequence ID" value="SFD43335.1"/>
    <property type="molecule type" value="Genomic_DNA"/>
</dbReference>
<evidence type="ECO:0000259" key="2">
    <source>
        <dbReference type="Pfam" id="PF09835"/>
    </source>
</evidence>
<organism evidence="3 4">
    <name type="scientific">Thiohalospira halophila DSM 15071</name>
    <dbReference type="NCBI Taxonomy" id="1123397"/>
    <lineage>
        <taxon>Bacteria</taxon>
        <taxon>Pseudomonadati</taxon>
        <taxon>Pseudomonadota</taxon>
        <taxon>Gammaproteobacteria</taxon>
        <taxon>Thiohalospirales</taxon>
        <taxon>Thiohalospiraceae</taxon>
        <taxon>Thiohalospira</taxon>
    </lineage>
</organism>
<keyword evidence="1" id="KW-0472">Membrane</keyword>
<reference evidence="3 4" key="1">
    <citation type="submission" date="2016-10" db="EMBL/GenBank/DDBJ databases">
        <authorList>
            <person name="de Groot N.N."/>
        </authorList>
    </citation>
    <scope>NUCLEOTIDE SEQUENCE [LARGE SCALE GENOMIC DNA]</scope>
    <source>
        <strain evidence="3 4">HL3</strain>
    </source>
</reference>
<keyword evidence="1" id="KW-1133">Transmembrane helix</keyword>
<dbReference type="Proteomes" id="UP000198611">
    <property type="component" value="Unassembled WGS sequence"/>
</dbReference>
<accession>A0A1I1SA13</accession>
<dbReference type="PANTHER" id="PTHR40547">
    <property type="entry name" value="SLL0298 PROTEIN"/>
    <property type="match status" value="1"/>
</dbReference>
<feature type="transmembrane region" description="Helical" evidence="1">
    <location>
        <begin position="93"/>
        <end position="110"/>
    </location>
</feature>
<feature type="domain" description="DUF2062" evidence="2">
    <location>
        <begin position="33"/>
        <end position="162"/>
    </location>
</feature>
<feature type="transmembrane region" description="Helical" evidence="1">
    <location>
        <begin position="65"/>
        <end position="86"/>
    </location>
</feature>
<evidence type="ECO:0000256" key="1">
    <source>
        <dbReference type="SAM" id="Phobius"/>
    </source>
</evidence>
<proteinExistence type="predicted"/>
<dbReference type="OrthoDB" id="9794343at2"/>
<dbReference type="STRING" id="1123397.SAMN05660831_01627"/>
<evidence type="ECO:0000313" key="4">
    <source>
        <dbReference type="Proteomes" id="UP000198611"/>
    </source>
</evidence>
<dbReference type="AlphaFoldDB" id="A0A1I1SA13"/>